<protein>
    <submittedName>
        <fullName evidence="1">Uncharacterized protein</fullName>
    </submittedName>
</protein>
<dbReference type="RefSeq" id="XP_033519001.1">
    <property type="nucleotide sequence ID" value="XM_033670956.1"/>
</dbReference>
<dbReference type="AlphaFoldDB" id="A0A6A6A1K8"/>
<organism evidence="1 2">
    <name type="scientific">Dothidotthia symphoricarpi CBS 119687</name>
    <dbReference type="NCBI Taxonomy" id="1392245"/>
    <lineage>
        <taxon>Eukaryota</taxon>
        <taxon>Fungi</taxon>
        <taxon>Dikarya</taxon>
        <taxon>Ascomycota</taxon>
        <taxon>Pezizomycotina</taxon>
        <taxon>Dothideomycetes</taxon>
        <taxon>Pleosporomycetidae</taxon>
        <taxon>Pleosporales</taxon>
        <taxon>Dothidotthiaceae</taxon>
        <taxon>Dothidotthia</taxon>
    </lineage>
</organism>
<dbReference type="OrthoDB" id="5301876at2759"/>
<keyword evidence="2" id="KW-1185">Reference proteome</keyword>
<dbReference type="GeneID" id="54411388"/>
<accession>A0A6A6A1K8</accession>
<gene>
    <name evidence="1" type="ORF">P153DRAFT_390646</name>
</gene>
<name>A0A6A6A1K8_9PLEO</name>
<proteinExistence type="predicted"/>
<evidence type="ECO:0000313" key="1">
    <source>
        <dbReference type="EMBL" id="KAF2124608.1"/>
    </source>
</evidence>
<sequence>MRSGTSGYLCVRSREDSINIIAKNSLVATGNPTANNQVSKNPMGVIQDLRRVTHISEEHYDKLPRQPRTPPSSKNLAVPQMPGRHGCPIQNFDWLRALVLPLSREGAPTDRSGEGTEINRVIQEAYDGSTVNAYMFWLADDAANAPLRNKYGENTRDDTGTVPPIDEHWRSPFIGKTALDAVSFLKSLPDDRSIDWHYFAVLGSDYKGRGMVTIYRIGDVNLIGEELESLPCSVAGSTLFLSAMEPDYWEETKSNQRNGNDPVG</sequence>
<dbReference type="Proteomes" id="UP000799771">
    <property type="component" value="Unassembled WGS sequence"/>
</dbReference>
<reference evidence="1" key="1">
    <citation type="journal article" date="2020" name="Stud. Mycol.">
        <title>101 Dothideomycetes genomes: a test case for predicting lifestyles and emergence of pathogens.</title>
        <authorList>
            <person name="Haridas S."/>
            <person name="Albert R."/>
            <person name="Binder M."/>
            <person name="Bloem J."/>
            <person name="Labutti K."/>
            <person name="Salamov A."/>
            <person name="Andreopoulos B."/>
            <person name="Baker S."/>
            <person name="Barry K."/>
            <person name="Bills G."/>
            <person name="Bluhm B."/>
            <person name="Cannon C."/>
            <person name="Castanera R."/>
            <person name="Culley D."/>
            <person name="Daum C."/>
            <person name="Ezra D."/>
            <person name="Gonzalez J."/>
            <person name="Henrissat B."/>
            <person name="Kuo A."/>
            <person name="Liang C."/>
            <person name="Lipzen A."/>
            <person name="Lutzoni F."/>
            <person name="Magnuson J."/>
            <person name="Mondo S."/>
            <person name="Nolan M."/>
            <person name="Ohm R."/>
            <person name="Pangilinan J."/>
            <person name="Park H.-J."/>
            <person name="Ramirez L."/>
            <person name="Alfaro M."/>
            <person name="Sun H."/>
            <person name="Tritt A."/>
            <person name="Yoshinaga Y."/>
            <person name="Zwiers L.-H."/>
            <person name="Turgeon B."/>
            <person name="Goodwin S."/>
            <person name="Spatafora J."/>
            <person name="Crous P."/>
            <person name="Grigoriev I."/>
        </authorList>
    </citation>
    <scope>NUCLEOTIDE SEQUENCE</scope>
    <source>
        <strain evidence="1">CBS 119687</strain>
    </source>
</reference>
<dbReference type="EMBL" id="ML977519">
    <property type="protein sequence ID" value="KAF2124608.1"/>
    <property type="molecule type" value="Genomic_DNA"/>
</dbReference>
<evidence type="ECO:0000313" key="2">
    <source>
        <dbReference type="Proteomes" id="UP000799771"/>
    </source>
</evidence>